<dbReference type="InterPro" id="IPR036388">
    <property type="entry name" value="WH-like_DNA-bd_sf"/>
</dbReference>
<dbReference type="InterPro" id="IPR013325">
    <property type="entry name" value="RNA_pol_sigma_r2"/>
</dbReference>
<comment type="caution">
    <text evidence="2">The sequence shown here is derived from an EMBL/GenBank/DDBJ whole genome shotgun (WGS) entry which is preliminary data.</text>
</comment>
<dbReference type="RefSeq" id="WP_179608166.1">
    <property type="nucleotide sequence ID" value="NZ_BAABEH010000001.1"/>
</dbReference>
<dbReference type="EMBL" id="JACCFL010000001">
    <property type="protein sequence ID" value="NYJ25443.1"/>
    <property type="molecule type" value="Genomic_DNA"/>
</dbReference>
<reference evidence="2 3" key="1">
    <citation type="submission" date="2020-07" db="EMBL/GenBank/DDBJ databases">
        <title>Sequencing the genomes of 1000 actinobacteria strains.</title>
        <authorList>
            <person name="Klenk H.-P."/>
        </authorList>
    </citation>
    <scope>NUCLEOTIDE SEQUENCE [LARGE SCALE GENOMIC DNA]</scope>
    <source>
        <strain evidence="2 3">DSM 15165</strain>
    </source>
</reference>
<dbReference type="InterPro" id="IPR014284">
    <property type="entry name" value="RNA_pol_sigma-70_dom"/>
</dbReference>
<dbReference type="Gene3D" id="1.10.10.10">
    <property type="entry name" value="Winged helix-like DNA-binding domain superfamily/Winged helix DNA-binding domain"/>
    <property type="match status" value="1"/>
</dbReference>
<dbReference type="InterPro" id="IPR013324">
    <property type="entry name" value="RNA_pol_sigma_r3/r4-like"/>
</dbReference>
<gene>
    <name evidence="2" type="ORF">HNR13_003730</name>
</gene>
<evidence type="ECO:0000256" key="1">
    <source>
        <dbReference type="SAM" id="MobiDB-lite"/>
    </source>
</evidence>
<dbReference type="Proteomes" id="UP000578352">
    <property type="component" value="Unassembled WGS sequence"/>
</dbReference>
<feature type="compositionally biased region" description="Basic and acidic residues" evidence="1">
    <location>
        <begin position="7"/>
        <end position="20"/>
    </location>
</feature>
<proteinExistence type="predicted"/>
<dbReference type="AlphaFoldDB" id="A0A853CZY5"/>
<name>A0A853CZY5_9MICO</name>
<dbReference type="NCBIfam" id="TIGR02937">
    <property type="entry name" value="sigma70-ECF"/>
    <property type="match status" value="1"/>
</dbReference>
<accession>A0A853CZY5</accession>
<evidence type="ECO:0000313" key="2">
    <source>
        <dbReference type="EMBL" id="NYJ25443.1"/>
    </source>
</evidence>
<dbReference type="SUPFAM" id="SSF88946">
    <property type="entry name" value="Sigma2 domain of RNA polymerase sigma factors"/>
    <property type="match status" value="1"/>
</dbReference>
<feature type="region of interest" description="Disordered" evidence="1">
    <location>
        <begin position="1"/>
        <end position="20"/>
    </location>
</feature>
<protein>
    <submittedName>
        <fullName evidence="2">RNA polymerase sigma-70 factor (ECF subfamily)</fullName>
    </submittedName>
</protein>
<dbReference type="Gene3D" id="1.10.1740.10">
    <property type="match status" value="1"/>
</dbReference>
<dbReference type="GO" id="GO:0006352">
    <property type="term" value="P:DNA-templated transcription initiation"/>
    <property type="evidence" value="ECO:0007669"/>
    <property type="project" value="InterPro"/>
</dbReference>
<evidence type="ECO:0000313" key="3">
    <source>
        <dbReference type="Proteomes" id="UP000578352"/>
    </source>
</evidence>
<dbReference type="GO" id="GO:0003700">
    <property type="term" value="F:DNA-binding transcription factor activity"/>
    <property type="evidence" value="ECO:0007669"/>
    <property type="project" value="InterPro"/>
</dbReference>
<dbReference type="SUPFAM" id="SSF88659">
    <property type="entry name" value="Sigma3 and sigma4 domains of RNA polymerase sigma factors"/>
    <property type="match status" value="1"/>
</dbReference>
<sequence length="222" mass="25062">MGVGDAEPERWRPSDDDLRETDEWRRSLTAGGAAQRAAETRLYDLLLRVARGEVRRRSASLPFAGPELDDIAHQAAADAVVGVLRRLHEFRGESRFATWAYTFAIFEVSTKIGRHFWQRRTLSLDATGWDRLPDRLGITPEEAGAAAELLAALRHAIDTVLTRRQREVLLAVVVEEVPLEALAVARRTSRGALYKVLFDARRKLRSYLVTNHYLDDGDEEVT</sequence>
<organism evidence="2 3">
    <name type="scientific">Leifsonia shinshuensis</name>
    <dbReference type="NCBI Taxonomy" id="150026"/>
    <lineage>
        <taxon>Bacteria</taxon>
        <taxon>Bacillati</taxon>
        <taxon>Actinomycetota</taxon>
        <taxon>Actinomycetes</taxon>
        <taxon>Micrococcales</taxon>
        <taxon>Microbacteriaceae</taxon>
        <taxon>Leifsonia</taxon>
    </lineage>
</organism>